<accession>A0ABR8N2Q0</accession>
<gene>
    <name evidence="2" type="ORF">H8B09_27095</name>
</gene>
<dbReference type="Proteomes" id="UP000609346">
    <property type="component" value="Unassembled WGS sequence"/>
</dbReference>
<dbReference type="SUPFAM" id="SSF53067">
    <property type="entry name" value="Actin-like ATPase domain"/>
    <property type="match status" value="1"/>
</dbReference>
<dbReference type="PROSITE" id="PS01125">
    <property type="entry name" value="ROK"/>
    <property type="match status" value="1"/>
</dbReference>
<dbReference type="RefSeq" id="WP_191206753.1">
    <property type="nucleotide sequence ID" value="NZ_JACXZA010000009.1"/>
</dbReference>
<organism evidence="2 3">
    <name type="scientific">Paenibacillus terricola</name>
    <dbReference type="NCBI Taxonomy" id="2763503"/>
    <lineage>
        <taxon>Bacteria</taxon>
        <taxon>Bacillati</taxon>
        <taxon>Bacillota</taxon>
        <taxon>Bacilli</taxon>
        <taxon>Bacillales</taxon>
        <taxon>Paenibacillaceae</taxon>
        <taxon>Paenibacillus</taxon>
    </lineage>
</organism>
<dbReference type="InterPro" id="IPR000600">
    <property type="entry name" value="ROK"/>
</dbReference>
<name>A0ABR8N2Q0_9BACL</name>
<evidence type="ECO:0000313" key="3">
    <source>
        <dbReference type="Proteomes" id="UP000609346"/>
    </source>
</evidence>
<dbReference type="InterPro" id="IPR049874">
    <property type="entry name" value="ROK_cs"/>
</dbReference>
<dbReference type="EMBL" id="JACXZA010000009">
    <property type="protein sequence ID" value="MBD3922449.1"/>
    <property type="molecule type" value="Genomic_DNA"/>
</dbReference>
<dbReference type="PANTHER" id="PTHR18964:SF165">
    <property type="entry name" value="BETA-GLUCOSIDE KINASE"/>
    <property type="match status" value="1"/>
</dbReference>
<comment type="caution">
    <text evidence="2">The sequence shown here is derived from an EMBL/GenBank/DDBJ whole genome shotgun (WGS) entry which is preliminary data.</text>
</comment>
<sequence>MKRFIAIDIGGTAIKFAVLDDKAAIVFHHSVATPKGQADIRIPEAVYSIIDRMLVLFEGIRGVGISTAGVVDPASGEILYAGETMPSYAGTNLKQLVERRYSLPVFVENDVNAAALGEHWKGAAQGCDHFFCVALGTGIGGALFSVGRLVTGHSNRVGEIGHALYDKMTGTTYEQRASMSALMKQAARELPSFEGGGSELFELARAGDEACLGLIDRWTEQIARGLAEIVLTVDPSIIVIGGAVSEQKDFLLDRINAHMNEYLPSGFSKTELRAAALGNRAALLGAAYPYYIEHLERDHHDNRTCS</sequence>
<proteinExistence type="inferred from homology"/>
<protein>
    <submittedName>
        <fullName evidence="2">ROK family protein</fullName>
    </submittedName>
</protein>
<keyword evidence="3" id="KW-1185">Reference proteome</keyword>
<evidence type="ECO:0000256" key="1">
    <source>
        <dbReference type="ARBA" id="ARBA00006479"/>
    </source>
</evidence>
<dbReference type="Pfam" id="PF00480">
    <property type="entry name" value="ROK"/>
    <property type="match status" value="1"/>
</dbReference>
<dbReference type="PANTHER" id="PTHR18964">
    <property type="entry name" value="ROK (REPRESSOR, ORF, KINASE) FAMILY"/>
    <property type="match status" value="1"/>
</dbReference>
<dbReference type="CDD" id="cd24068">
    <property type="entry name" value="ASKHA_NBD_ROK_FnNanK-like"/>
    <property type="match status" value="1"/>
</dbReference>
<reference evidence="2 3" key="1">
    <citation type="submission" date="2020-09" db="EMBL/GenBank/DDBJ databases">
        <title>Paenibacillus sp. strain PR3 16S rRNA gene Genome sequencing and assembly.</title>
        <authorList>
            <person name="Kim J."/>
        </authorList>
    </citation>
    <scope>NUCLEOTIDE SEQUENCE [LARGE SCALE GENOMIC DNA]</scope>
    <source>
        <strain evidence="2 3">PR3</strain>
    </source>
</reference>
<dbReference type="InterPro" id="IPR043129">
    <property type="entry name" value="ATPase_NBD"/>
</dbReference>
<dbReference type="Gene3D" id="3.30.420.40">
    <property type="match status" value="2"/>
</dbReference>
<comment type="similarity">
    <text evidence="1">Belongs to the ROK (NagC/XylR) family.</text>
</comment>
<evidence type="ECO:0000313" key="2">
    <source>
        <dbReference type="EMBL" id="MBD3922449.1"/>
    </source>
</evidence>